<sequence>MVTRRASSPGGREDRDDVLDFRAYEDDAWYAVRLSLLHPPQGHIILSVAYAELGAGVPDVCFSASQFTSRKDLDEFASRFRPTSVQLQDNECSKVIEGMLVSACHRFADAQLLFYDAFVDSVESKEHRFNTETGEKECSCTYVLFWQHGPLEGTLTPSGIANICLLKPSPHIHPTLTSFLDIASRHLQQHSSPSSDLDRPLIALSTGDIGGTSSSSRLKTPSVNPTYPPIWNPRNTYQPKMIEEDVDLGGKAMVRAVEENDWYHFVLVDNLERDLLPSTVIEFILKEISIKSQAWVFPCGSSDTFTRGAISSDCKKNLDRLCNFIDNPDHIIVSSRGRPWVVLENAFGFGTSKSATWTLTITQKLQKRNAGNGDKLKVVRPGSKDYLRAKQLRDLYKEFATHVERLHKSLALEEQKIFHQHNVDVSSNSSQAHEQEME</sequence>
<dbReference type="PANTHER" id="PTHR36384">
    <property type="entry name" value="SAWADEE PROTEIN"/>
    <property type="match status" value="1"/>
</dbReference>
<proteinExistence type="predicted"/>
<organism evidence="2 3">
    <name type="scientific">Dillenia turbinata</name>
    <dbReference type="NCBI Taxonomy" id="194707"/>
    <lineage>
        <taxon>Eukaryota</taxon>
        <taxon>Viridiplantae</taxon>
        <taxon>Streptophyta</taxon>
        <taxon>Embryophyta</taxon>
        <taxon>Tracheophyta</taxon>
        <taxon>Spermatophyta</taxon>
        <taxon>Magnoliopsida</taxon>
        <taxon>eudicotyledons</taxon>
        <taxon>Gunneridae</taxon>
        <taxon>Pentapetalae</taxon>
        <taxon>Dilleniales</taxon>
        <taxon>Dilleniaceae</taxon>
        <taxon>Dillenia</taxon>
    </lineage>
</organism>
<dbReference type="Gene3D" id="2.30.30.140">
    <property type="match status" value="1"/>
</dbReference>
<dbReference type="EMBL" id="JBAMMX010000022">
    <property type="protein sequence ID" value="KAK6918712.1"/>
    <property type="molecule type" value="Genomic_DNA"/>
</dbReference>
<comment type="caution">
    <text evidence="2">The sequence shown here is derived from an EMBL/GenBank/DDBJ whole genome shotgun (WGS) entry which is preliminary data.</text>
</comment>
<protein>
    <submittedName>
        <fullName evidence="2">SAWADEE domain</fullName>
    </submittedName>
</protein>
<keyword evidence="3" id="KW-1185">Reference proteome</keyword>
<dbReference type="AlphaFoldDB" id="A0AAN8UXJ8"/>
<dbReference type="Pfam" id="PF16719">
    <property type="entry name" value="SAWADEE"/>
    <property type="match status" value="1"/>
</dbReference>
<accession>A0AAN8UXJ8</accession>
<feature type="domain" description="SAWADEE" evidence="1">
    <location>
        <begin position="19"/>
        <end position="164"/>
    </location>
</feature>
<evidence type="ECO:0000313" key="3">
    <source>
        <dbReference type="Proteomes" id="UP001370490"/>
    </source>
</evidence>
<evidence type="ECO:0000259" key="1">
    <source>
        <dbReference type="Pfam" id="PF16719"/>
    </source>
</evidence>
<dbReference type="GO" id="GO:0003682">
    <property type="term" value="F:chromatin binding"/>
    <property type="evidence" value="ECO:0007669"/>
    <property type="project" value="InterPro"/>
</dbReference>
<reference evidence="2 3" key="1">
    <citation type="submission" date="2023-12" db="EMBL/GenBank/DDBJ databases">
        <title>A high-quality genome assembly for Dillenia turbinata (Dilleniales).</title>
        <authorList>
            <person name="Chanderbali A."/>
        </authorList>
    </citation>
    <scope>NUCLEOTIDE SEQUENCE [LARGE SCALE GENOMIC DNA]</scope>
    <source>
        <strain evidence="2">LSX21</strain>
        <tissue evidence="2">Leaf</tissue>
    </source>
</reference>
<evidence type="ECO:0000313" key="2">
    <source>
        <dbReference type="EMBL" id="KAK6918712.1"/>
    </source>
</evidence>
<dbReference type="Proteomes" id="UP001370490">
    <property type="component" value="Unassembled WGS sequence"/>
</dbReference>
<name>A0AAN8UXJ8_9MAGN</name>
<gene>
    <name evidence="2" type="ORF">RJ641_017134</name>
</gene>
<dbReference type="InterPro" id="IPR032001">
    <property type="entry name" value="SAWADEE_dom"/>
</dbReference>
<dbReference type="PANTHER" id="PTHR36384:SF1">
    <property type="entry name" value="SAWADEE PROTEIN"/>
    <property type="match status" value="1"/>
</dbReference>